<name>A0A4S3JGM9_9EURO</name>
<dbReference type="EMBL" id="SOSA01000256">
    <property type="protein sequence ID" value="THC93578.1"/>
    <property type="molecule type" value="Genomic_DNA"/>
</dbReference>
<reference evidence="1 2" key="1">
    <citation type="submission" date="2019-03" db="EMBL/GenBank/DDBJ databases">
        <title>The genome sequence of a newly discovered highly antifungal drug resistant Aspergillus species, Aspergillus tanneri NIH 1004.</title>
        <authorList>
            <person name="Mounaud S."/>
            <person name="Singh I."/>
            <person name="Joardar V."/>
            <person name="Pakala S."/>
            <person name="Pakala S."/>
            <person name="Venepally P."/>
            <person name="Hoover J."/>
            <person name="Nierman W."/>
            <person name="Chung J."/>
            <person name="Losada L."/>
        </authorList>
    </citation>
    <scope>NUCLEOTIDE SEQUENCE [LARGE SCALE GENOMIC DNA]</scope>
    <source>
        <strain evidence="1 2">NIH1004</strain>
    </source>
</reference>
<proteinExistence type="predicted"/>
<dbReference type="AlphaFoldDB" id="A0A4S3JGM9"/>
<accession>A0A4S3JGM9</accession>
<organism evidence="1 2">
    <name type="scientific">Aspergillus tanneri</name>
    <dbReference type="NCBI Taxonomy" id="1220188"/>
    <lineage>
        <taxon>Eukaryota</taxon>
        <taxon>Fungi</taxon>
        <taxon>Dikarya</taxon>
        <taxon>Ascomycota</taxon>
        <taxon>Pezizomycotina</taxon>
        <taxon>Eurotiomycetes</taxon>
        <taxon>Eurotiomycetidae</taxon>
        <taxon>Eurotiales</taxon>
        <taxon>Aspergillaceae</taxon>
        <taxon>Aspergillus</taxon>
        <taxon>Aspergillus subgen. Circumdati</taxon>
    </lineage>
</organism>
<keyword evidence="2" id="KW-1185">Reference proteome</keyword>
<sequence length="46" mass="5173">MPLWLASIGCISYMLKQNAKAHRRMMKLQSNDTGLRGTTTESSHHA</sequence>
<protein>
    <submittedName>
        <fullName evidence="1">Uncharacterized protein</fullName>
    </submittedName>
</protein>
<gene>
    <name evidence="1" type="ORF">EYZ11_006931</name>
</gene>
<comment type="caution">
    <text evidence="1">The sequence shown here is derived from an EMBL/GenBank/DDBJ whole genome shotgun (WGS) entry which is preliminary data.</text>
</comment>
<dbReference type="VEuPathDB" id="FungiDB:EYZ11_006931"/>
<evidence type="ECO:0000313" key="2">
    <source>
        <dbReference type="Proteomes" id="UP000308092"/>
    </source>
</evidence>
<dbReference type="Proteomes" id="UP000308092">
    <property type="component" value="Unassembled WGS sequence"/>
</dbReference>
<evidence type="ECO:0000313" key="1">
    <source>
        <dbReference type="EMBL" id="THC93578.1"/>
    </source>
</evidence>